<evidence type="ECO:0000313" key="2">
    <source>
        <dbReference type="EMBL" id="MBA8930174.1"/>
    </source>
</evidence>
<organism evidence="2 3">
    <name type="scientific">Kutzneria viridogrisea</name>
    <dbReference type="NCBI Taxonomy" id="47990"/>
    <lineage>
        <taxon>Bacteria</taxon>
        <taxon>Bacillati</taxon>
        <taxon>Actinomycetota</taxon>
        <taxon>Actinomycetes</taxon>
        <taxon>Pseudonocardiales</taxon>
        <taxon>Pseudonocardiaceae</taxon>
        <taxon>Kutzneria</taxon>
    </lineage>
</organism>
<evidence type="ECO:0000313" key="3">
    <source>
        <dbReference type="Proteomes" id="UP000517916"/>
    </source>
</evidence>
<keyword evidence="1" id="KW-1133">Transmembrane helix</keyword>
<dbReference type="EMBL" id="JACJID010000006">
    <property type="protein sequence ID" value="MBA8930174.1"/>
    <property type="molecule type" value="Genomic_DNA"/>
</dbReference>
<dbReference type="RefSeq" id="WP_236650444.1">
    <property type="nucleotide sequence ID" value="NZ_JACJID010000006.1"/>
</dbReference>
<name>A0ABR6BUE5_9PSEU</name>
<accession>A0ABR6BUE5</accession>
<comment type="caution">
    <text evidence="2">The sequence shown here is derived from an EMBL/GenBank/DDBJ whole genome shotgun (WGS) entry which is preliminary data.</text>
</comment>
<sequence length="98" mass="9026">MTGGGGGGAATAVVVLVVVVVASVVVTVVLVGAVVVVVLAVVPTVLVNGVLSPVGLTGTCGAQAVSAAAPNASAARVPASVRALGMVLPPGIGGVTFD</sequence>
<keyword evidence="1" id="KW-0472">Membrane</keyword>
<dbReference type="Proteomes" id="UP000517916">
    <property type="component" value="Unassembled WGS sequence"/>
</dbReference>
<protein>
    <submittedName>
        <fullName evidence="2">Uncharacterized protein</fullName>
    </submittedName>
</protein>
<gene>
    <name evidence="2" type="ORF">BC739_007407</name>
</gene>
<proteinExistence type="predicted"/>
<evidence type="ECO:0000256" key="1">
    <source>
        <dbReference type="SAM" id="Phobius"/>
    </source>
</evidence>
<reference evidence="2 3" key="1">
    <citation type="submission" date="2020-08" db="EMBL/GenBank/DDBJ databases">
        <title>Genomic Encyclopedia of Archaeal and Bacterial Type Strains, Phase II (KMG-II): from individual species to whole genera.</title>
        <authorList>
            <person name="Goeker M."/>
        </authorList>
    </citation>
    <scope>NUCLEOTIDE SEQUENCE [LARGE SCALE GENOMIC DNA]</scope>
    <source>
        <strain evidence="2 3">DSM 43850</strain>
    </source>
</reference>
<keyword evidence="1" id="KW-0812">Transmembrane</keyword>
<feature type="transmembrane region" description="Helical" evidence="1">
    <location>
        <begin position="12"/>
        <end position="42"/>
    </location>
</feature>
<keyword evidence="3" id="KW-1185">Reference proteome</keyword>